<accession>A0ACB1A0V1</accession>
<reference evidence="1" key="1">
    <citation type="submission" date="2023-11" db="EMBL/GenBank/DDBJ databases">
        <authorList>
            <person name="Poullet M."/>
        </authorList>
    </citation>
    <scope>NUCLEOTIDE SEQUENCE</scope>
    <source>
        <strain evidence="1">E1834</strain>
    </source>
</reference>
<proteinExistence type="predicted"/>
<evidence type="ECO:0000313" key="2">
    <source>
        <dbReference type="Proteomes" id="UP001497535"/>
    </source>
</evidence>
<keyword evidence="2" id="KW-1185">Reference proteome</keyword>
<name>A0ACB1A0V1_MELEN</name>
<dbReference type="EMBL" id="CAVMJV010000052">
    <property type="protein sequence ID" value="CAK5084038.1"/>
    <property type="molecule type" value="Genomic_DNA"/>
</dbReference>
<gene>
    <name evidence="1" type="ORF">MENTE1834_LOCUS31419</name>
</gene>
<sequence length="88" mass="10080">MVFLSTTTQRICNVRVKWNFGSVKIRLPELLVLDWGRAILEAVRGRAEASYESHHCSPTVHYRPTTPILFENSTQTDSVFEEQASIPF</sequence>
<protein>
    <submittedName>
        <fullName evidence="1">Uncharacterized protein</fullName>
    </submittedName>
</protein>
<evidence type="ECO:0000313" key="1">
    <source>
        <dbReference type="EMBL" id="CAK5084038.1"/>
    </source>
</evidence>
<dbReference type="Proteomes" id="UP001497535">
    <property type="component" value="Unassembled WGS sequence"/>
</dbReference>
<comment type="caution">
    <text evidence="1">The sequence shown here is derived from an EMBL/GenBank/DDBJ whole genome shotgun (WGS) entry which is preliminary data.</text>
</comment>
<organism evidence="1 2">
    <name type="scientific">Meloidogyne enterolobii</name>
    <name type="common">Root-knot nematode worm</name>
    <name type="synonym">Meloidogyne mayaguensis</name>
    <dbReference type="NCBI Taxonomy" id="390850"/>
    <lineage>
        <taxon>Eukaryota</taxon>
        <taxon>Metazoa</taxon>
        <taxon>Ecdysozoa</taxon>
        <taxon>Nematoda</taxon>
        <taxon>Chromadorea</taxon>
        <taxon>Rhabditida</taxon>
        <taxon>Tylenchina</taxon>
        <taxon>Tylenchomorpha</taxon>
        <taxon>Tylenchoidea</taxon>
        <taxon>Meloidogynidae</taxon>
        <taxon>Meloidogyninae</taxon>
        <taxon>Meloidogyne</taxon>
    </lineage>
</organism>